<dbReference type="AlphaFoldDB" id="A0A2K2F7U5"/>
<evidence type="ECO:0000256" key="2">
    <source>
        <dbReference type="ARBA" id="ARBA00022676"/>
    </source>
</evidence>
<evidence type="ECO:0000256" key="11">
    <source>
        <dbReference type="ARBA" id="ARBA00038053"/>
    </source>
</evidence>
<dbReference type="PANTHER" id="PTHR30474:SF2">
    <property type="entry name" value="PEPTIDOGLYCAN GLYCOSYLTRANSFERASE FTSW-RELATED"/>
    <property type="match status" value="1"/>
</dbReference>
<feature type="transmembrane region" description="Helical" evidence="17">
    <location>
        <begin position="191"/>
        <end position="212"/>
    </location>
</feature>
<evidence type="ECO:0000256" key="3">
    <source>
        <dbReference type="ARBA" id="ARBA00022679"/>
    </source>
</evidence>
<dbReference type="GO" id="GO:0015648">
    <property type="term" value="F:lipid-linked peptidoglycan transporter activity"/>
    <property type="evidence" value="ECO:0007669"/>
    <property type="project" value="TreeGrafter"/>
</dbReference>
<evidence type="ECO:0000256" key="13">
    <source>
        <dbReference type="ARBA" id="ARBA00041418"/>
    </source>
</evidence>
<dbReference type="InterPro" id="IPR047928">
    <property type="entry name" value="Perm_prefix_1"/>
</dbReference>
<comment type="similarity">
    <text evidence="11">Belongs to the SEDS family. FtsW subfamily.</text>
</comment>
<feature type="transmembrane region" description="Helical" evidence="17">
    <location>
        <begin position="405"/>
        <end position="427"/>
    </location>
</feature>
<dbReference type="EMBL" id="NIOJ01000057">
    <property type="protein sequence ID" value="PNT95897.1"/>
    <property type="molecule type" value="Genomic_DNA"/>
</dbReference>
<evidence type="ECO:0000313" key="19">
    <source>
        <dbReference type="Proteomes" id="UP000236151"/>
    </source>
</evidence>
<evidence type="ECO:0000256" key="17">
    <source>
        <dbReference type="SAM" id="Phobius"/>
    </source>
</evidence>
<protein>
    <recommendedName>
        <fullName evidence="12">Probable peptidoglycan glycosyltransferase FtsW</fullName>
        <ecNumber evidence="14">2.4.99.28</ecNumber>
    </recommendedName>
    <alternativeName>
        <fullName evidence="13">Cell division protein FtsW</fullName>
    </alternativeName>
    <alternativeName>
        <fullName evidence="10">Cell wall polymerase</fullName>
    </alternativeName>
    <alternativeName>
        <fullName evidence="9">Peptidoglycan polymerase</fullName>
    </alternativeName>
</protein>
<evidence type="ECO:0000256" key="16">
    <source>
        <dbReference type="ARBA" id="ARBA00049966"/>
    </source>
</evidence>
<dbReference type="GO" id="GO:0008955">
    <property type="term" value="F:peptidoglycan glycosyltransferase activity"/>
    <property type="evidence" value="ECO:0007669"/>
    <property type="project" value="UniProtKB-EC"/>
</dbReference>
<comment type="caution">
    <text evidence="18">The sequence shown here is derived from an EMBL/GenBank/DDBJ whole genome shotgun (WGS) entry which is preliminary data.</text>
</comment>
<keyword evidence="2" id="KW-0328">Glycosyltransferase</keyword>
<feature type="transmembrane region" description="Helical" evidence="17">
    <location>
        <begin position="80"/>
        <end position="99"/>
    </location>
</feature>
<dbReference type="OrthoDB" id="9802195at2"/>
<dbReference type="GO" id="GO:0051301">
    <property type="term" value="P:cell division"/>
    <property type="evidence" value="ECO:0007669"/>
    <property type="project" value="InterPro"/>
</dbReference>
<dbReference type="InterPro" id="IPR001182">
    <property type="entry name" value="FtsW/RodA"/>
</dbReference>
<feature type="transmembrane region" description="Helical" evidence="17">
    <location>
        <begin position="143"/>
        <end position="161"/>
    </location>
</feature>
<proteinExistence type="inferred from homology"/>
<dbReference type="Proteomes" id="UP000236151">
    <property type="component" value="Unassembled WGS sequence"/>
</dbReference>
<feature type="transmembrane region" description="Helical" evidence="17">
    <location>
        <begin position="167"/>
        <end position="184"/>
    </location>
</feature>
<dbReference type="Pfam" id="PF01098">
    <property type="entry name" value="FTSW_RODA_SPOVE"/>
    <property type="match status" value="1"/>
</dbReference>
<dbReference type="RefSeq" id="WP_103082776.1">
    <property type="nucleotide sequence ID" value="NZ_CP021850.1"/>
</dbReference>
<evidence type="ECO:0000256" key="14">
    <source>
        <dbReference type="ARBA" id="ARBA00044770"/>
    </source>
</evidence>
<keyword evidence="3" id="KW-0808">Transferase</keyword>
<evidence type="ECO:0000256" key="9">
    <source>
        <dbReference type="ARBA" id="ARBA00032370"/>
    </source>
</evidence>
<dbReference type="GO" id="GO:0008360">
    <property type="term" value="P:regulation of cell shape"/>
    <property type="evidence" value="ECO:0007669"/>
    <property type="project" value="UniProtKB-KW"/>
</dbReference>
<evidence type="ECO:0000256" key="8">
    <source>
        <dbReference type="ARBA" id="ARBA00023136"/>
    </source>
</evidence>
<dbReference type="KEGG" id="cthd:CDO33_02220"/>
<accession>A0A2K2F7U5</accession>
<dbReference type="NCBIfam" id="NF038403">
    <property type="entry name" value="perm_prefix_1"/>
    <property type="match status" value="1"/>
</dbReference>
<evidence type="ECO:0000256" key="5">
    <source>
        <dbReference type="ARBA" id="ARBA00022960"/>
    </source>
</evidence>
<keyword evidence="7 17" id="KW-1133">Transmembrane helix</keyword>
<comment type="function">
    <text evidence="16">Peptidoglycan polymerase that is essential for cell division.</text>
</comment>
<comment type="subcellular location">
    <subcellularLocation>
        <location evidence="1">Membrane</location>
        <topology evidence="1">Multi-pass membrane protein</topology>
    </subcellularLocation>
</comment>
<keyword evidence="19" id="KW-1185">Reference proteome</keyword>
<feature type="transmembrane region" description="Helical" evidence="17">
    <location>
        <begin position="362"/>
        <end position="385"/>
    </location>
</feature>
<dbReference type="GO" id="GO:0009252">
    <property type="term" value="P:peptidoglycan biosynthetic process"/>
    <property type="evidence" value="ECO:0007669"/>
    <property type="project" value="UniProtKB-KW"/>
</dbReference>
<dbReference type="GO" id="GO:0005886">
    <property type="term" value="C:plasma membrane"/>
    <property type="evidence" value="ECO:0007669"/>
    <property type="project" value="TreeGrafter"/>
</dbReference>
<keyword evidence="8 17" id="KW-0472">Membrane</keyword>
<dbReference type="GO" id="GO:0032153">
    <property type="term" value="C:cell division site"/>
    <property type="evidence" value="ECO:0007669"/>
    <property type="project" value="TreeGrafter"/>
</dbReference>
<feature type="transmembrane region" description="Helical" evidence="17">
    <location>
        <begin position="244"/>
        <end position="265"/>
    </location>
</feature>
<keyword evidence="4 17" id="KW-0812">Transmembrane</keyword>
<feature type="transmembrane region" description="Helical" evidence="17">
    <location>
        <begin position="218"/>
        <end position="237"/>
    </location>
</feature>
<feature type="transmembrane region" description="Helical" evidence="17">
    <location>
        <begin position="111"/>
        <end position="131"/>
    </location>
</feature>
<dbReference type="EC" id="2.4.99.28" evidence="14"/>
<evidence type="ECO:0000313" key="18">
    <source>
        <dbReference type="EMBL" id="PNT95897.1"/>
    </source>
</evidence>
<evidence type="ECO:0000256" key="10">
    <source>
        <dbReference type="ARBA" id="ARBA00033270"/>
    </source>
</evidence>
<keyword evidence="5" id="KW-0133">Cell shape</keyword>
<organism evidence="18 19">
    <name type="scientific">Clostridium thermosuccinogenes</name>
    <dbReference type="NCBI Taxonomy" id="84032"/>
    <lineage>
        <taxon>Bacteria</taxon>
        <taxon>Bacillati</taxon>
        <taxon>Bacillota</taxon>
        <taxon>Clostridia</taxon>
        <taxon>Eubacteriales</taxon>
        <taxon>Clostridiaceae</taxon>
        <taxon>Clostridium</taxon>
    </lineage>
</organism>
<dbReference type="PANTHER" id="PTHR30474">
    <property type="entry name" value="CELL CYCLE PROTEIN"/>
    <property type="match status" value="1"/>
</dbReference>
<name>A0A2K2F7U5_9CLOT</name>
<evidence type="ECO:0000256" key="15">
    <source>
        <dbReference type="ARBA" id="ARBA00049902"/>
    </source>
</evidence>
<evidence type="ECO:0000256" key="4">
    <source>
        <dbReference type="ARBA" id="ARBA00022692"/>
    </source>
</evidence>
<evidence type="ECO:0000256" key="7">
    <source>
        <dbReference type="ARBA" id="ARBA00022989"/>
    </source>
</evidence>
<keyword evidence="6" id="KW-0573">Peptidoglycan synthesis</keyword>
<comment type="catalytic activity">
    <reaction evidence="15">
        <text>[GlcNAc-(1-&gt;4)-Mur2Ac(oyl-L-Ala-gamma-D-Glu-L-Lys-D-Ala-D-Ala)](n)-di-trans,octa-cis-undecaprenyl diphosphate + beta-D-GlcNAc-(1-&gt;4)-Mur2Ac(oyl-L-Ala-gamma-D-Glu-L-Lys-D-Ala-D-Ala)-di-trans,octa-cis-undecaprenyl diphosphate = [GlcNAc-(1-&gt;4)-Mur2Ac(oyl-L-Ala-gamma-D-Glu-L-Lys-D-Ala-D-Ala)](n+1)-di-trans,octa-cis-undecaprenyl diphosphate + di-trans,octa-cis-undecaprenyl diphosphate + H(+)</text>
        <dbReference type="Rhea" id="RHEA:23708"/>
        <dbReference type="Rhea" id="RHEA-COMP:9602"/>
        <dbReference type="Rhea" id="RHEA-COMP:9603"/>
        <dbReference type="ChEBI" id="CHEBI:15378"/>
        <dbReference type="ChEBI" id="CHEBI:58405"/>
        <dbReference type="ChEBI" id="CHEBI:60033"/>
        <dbReference type="ChEBI" id="CHEBI:78435"/>
        <dbReference type="EC" id="2.4.99.28"/>
    </reaction>
</comment>
<gene>
    <name evidence="18" type="ORF">CDQ84_16165</name>
</gene>
<reference evidence="18 19" key="1">
    <citation type="submission" date="2017-06" db="EMBL/GenBank/DDBJ databases">
        <title>Investigating the central metabolism of Clostridium thermosuccinogenes.</title>
        <authorList>
            <person name="Koendjbiharie J.G."/>
            <person name="van Kranenburg R."/>
        </authorList>
    </citation>
    <scope>NUCLEOTIDE SEQUENCE [LARGE SCALE GENOMIC DNA]</scope>
    <source>
        <strain evidence="18 19">DSM 5806</strain>
    </source>
</reference>
<sequence>MQRHIKVQQYLETVCSQIRCKKIHADIWEEIENHIIDQKEAYKAQGIDEEVATIKALEQMGDPVIVGTELDRTHRPKPEWSIIALTALLLITGTVIRSFTSPQELNGIELFNKQLFFTLVGLGLMVLFYHMDFTVLGKHPKTVFLLLAVVIVFLIGLSKPALGRYRYASYLLLLFPTLFAGVVYSMRNRGYTGIIGCGILFAVSFIISMVIPSTSSCVLLTLSCLIVLTIAISKGWFGVKKLYALLLVYLPVIGVLAAIFASGILSERIALAINPSIDPHGKGYTGAIIRQLLSGAQFIGQGNVPEYFQGVSAPQILPGINSDLLITYIIHRFGWLVFFITAALLILFIVRTFMLCLKQKSVLAQLVSTAITLTFAIQTIFYISVNLGFQLFGPLSLPLISQSSSYLLINMSLVGILLSVFKTGYFIKDKEDSIKTAVNPFIKFEDGKLIIYVSDGQYRHRSRHD</sequence>
<evidence type="ECO:0000256" key="1">
    <source>
        <dbReference type="ARBA" id="ARBA00004141"/>
    </source>
</evidence>
<evidence type="ECO:0000256" key="12">
    <source>
        <dbReference type="ARBA" id="ARBA00041185"/>
    </source>
</evidence>
<feature type="transmembrane region" description="Helical" evidence="17">
    <location>
        <begin position="329"/>
        <end position="350"/>
    </location>
</feature>
<evidence type="ECO:0000256" key="6">
    <source>
        <dbReference type="ARBA" id="ARBA00022984"/>
    </source>
</evidence>